<dbReference type="EMBL" id="JAELXS010000001">
    <property type="protein sequence ID" value="MBJ6120404.1"/>
    <property type="molecule type" value="Genomic_DNA"/>
</dbReference>
<evidence type="ECO:0000313" key="3">
    <source>
        <dbReference type="Proteomes" id="UP000640426"/>
    </source>
</evidence>
<dbReference type="InterPro" id="IPR006311">
    <property type="entry name" value="TAT_signal"/>
</dbReference>
<dbReference type="InterPro" id="IPR058347">
    <property type="entry name" value="DUF8034"/>
</dbReference>
<dbReference type="SUPFAM" id="SSF48208">
    <property type="entry name" value="Six-hairpin glycosidases"/>
    <property type="match status" value="1"/>
</dbReference>
<reference evidence="3" key="1">
    <citation type="submission" date="2020-12" db="EMBL/GenBank/DDBJ databases">
        <title>Hymenobacter sp.</title>
        <authorList>
            <person name="Kim M.K."/>
        </authorList>
    </citation>
    <scope>NUCLEOTIDE SEQUENCE [LARGE SCALE GENOMIC DNA]</scope>
    <source>
        <strain evidence="3">BT553</strain>
    </source>
</reference>
<evidence type="ECO:0008006" key="4">
    <source>
        <dbReference type="Google" id="ProtNLM"/>
    </source>
</evidence>
<organism evidence="2 3">
    <name type="scientific">Sphingomonas mollis</name>
    <dbReference type="NCBI Taxonomy" id="2795726"/>
    <lineage>
        <taxon>Bacteria</taxon>
        <taxon>Pseudomonadati</taxon>
        <taxon>Pseudomonadota</taxon>
        <taxon>Alphaproteobacteria</taxon>
        <taxon>Sphingomonadales</taxon>
        <taxon>Sphingomonadaceae</taxon>
        <taxon>Sphingomonas</taxon>
    </lineage>
</organism>
<feature type="signal peptide" evidence="1">
    <location>
        <begin position="1"/>
        <end position="27"/>
    </location>
</feature>
<dbReference type="InterPro" id="IPR008928">
    <property type="entry name" value="6-hairpin_glycosidase_sf"/>
</dbReference>
<sequence length="617" mass="69166">MTIDRRAVLTSGGVAALAMALPGIARAATAAIVIDTPMPPPRWAVLQRHLIAMQSDAARAFHDRYFNRRHEIEAFLRWGANDGPDDAIEAINDWPYLYLVGGDAGILDLARAVQEAHFAQFSRARTRDVPMGRQGMYVREFPPQMDWQHISEGLTTFNQLGLCTPGDRRLIDRTRRFADFYTGRDPKAPNYDPRLRLIRSMFNGSIGPLMRPATMLDWAGDPFDTSRFEMVHGETSYAQTLEHYREYTETMGDNPLNLHSTALGLNAWMMTGETRFRDWMLDYVDAWAARARANDGILPSNIGVDGRIGGGARGRWYGGTYGWGFSPVSPVTGKREDRNRIPRAIMGFMNAYLATGDDRYLQAWRDQNARINAASRTVDGVLSAPTMHGDRGWYGFKPGPYRLNTGEIWYLSMRESDRAAMAATPWTDFLGGKAPGWAEQALMDDMDLVRTQMVRVREDKTTAQTRLADNPIERNPVSVTALLHQTMGAIHVARPPWSPNSPNQGGTLLFTRLRHFDADRQRPGLPEDVAALVEKLEEGSTTLSLVNLNPALPRRMVIRGGGYGEHRIEAVRIGDRRIAVGRRDVTVRLEPGSGARIVLEMRRHSQPPTLDWPDLTG</sequence>
<dbReference type="Proteomes" id="UP000640426">
    <property type="component" value="Unassembled WGS sequence"/>
</dbReference>
<feature type="chain" id="PRO_5045716171" description="Linalool dehydratase/isomerase domain-containing protein" evidence="1">
    <location>
        <begin position="28"/>
        <end position="617"/>
    </location>
</feature>
<dbReference type="PROSITE" id="PS51318">
    <property type="entry name" value="TAT"/>
    <property type="match status" value="1"/>
</dbReference>
<evidence type="ECO:0000313" key="2">
    <source>
        <dbReference type="EMBL" id="MBJ6120404.1"/>
    </source>
</evidence>
<comment type="caution">
    <text evidence="2">The sequence shown here is derived from an EMBL/GenBank/DDBJ whole genome shotgun (WGS) entry which is preliminary data.</text>
</comment>
<keyword evidence="3" id="KW-1185">Reference proteome</keyword>
<dbReference type="RefSeq" id="WP_199034227.1">
    <property type="nucleotide sequence ID" value="NZ_JAELXS010000001.1"/>
</dbReference>
<keyword evidence="1" id="KW-0732">Signal</keyword>
<evidence type="ECO:0000256" key="1">
    <source>
        <dbReference type="SAM" id="SignalP"/>
    </source>
</evidence>
<accession>A0ABS0XK56</accession>
<proteinExistence type="predicted"/>
<name>A0ABS0XK56_9SPHN</name>
<gene>
    <name evidence="2" type="ORF">JAO74_01225</name>
</gene>
<protein>
    <recommendedName>
        <fullName evidence="4">Linalool dehydratase/isomerase domain-containing protein</fullName>
    </recommendedName>
</protein>
<dbReference type="Pfam" id="PF26099">
    <property type="entry name" value="DUF8034"/>
    <property type="match status" value="1"/>
</dbReference>